<dbReference type="Proteomes" id="UP000782705">
    <property type="component" value="Unassembled WGS sequence"/>
</dbReference>
<evidence type="ECO:0000313" key="2">
    <source>
        <dbReference type="Proteomes" id="UP000782705"/>
    </source>
</evidence>
<name>A0ABQ6Z0Y0_9ENTE</name>
<evidence type="ECO:0000313" key="1">
    <source>
        <dbReference type="EMBL" id="KAF1305018.1"/>
    </source>
</evidence>
<dbReference type="EMBL" id="MAEL01000027">
    <property type="protein sequence ID" value="KAF1305018.1"/>
    <property type="molecule type" value="Genomic_DNA"/>
</dbReference>
<gene>
    <name evidence="1" type="ORF">BAU17_12915</name>
</gene>
<keyword evidence="2" id="KW-1185">Reference proteome</keyword>
<dbReference type="RefSeq" id="WP_161901503.1">
    <property type="nucleotide sequence ID" value="NZ_MAEL01000027.1"/>
</dbReference>
<sequence length="70" mass="8245">MTIYVLSVFDSGCATLWATFDNEEALHAQLNQILDVSEKEILLEDNYLEIDDMFEFYLEETELNKIEKLH</sequence>
<protein>
    <submittedName>
        <fullName evidence="1">Uncharacterized protein</fullName>
    </submittedName>
</protein>
<comment type="caution">
    <text evidence="1">The sequence shown here is derived from an EMBL/GenBank/DDBJ whole genome shotgun (WGS) entry which is preliminary data.</text>
</comment>
<accession>A0ABQ6Z0Y0</accession>
<proteinExistence type="predicted"/>
<organism evidence="1 2">
    <name type="scientific">Candidatus Enterococcus willemsii</name>
    <dbReference type="NCBI Taxonomy" id="1857215"/>
    <lineage>
        <taxon>Bacteria</taxon>
        <taxon>Bacillati</taxon>
        <taxon>Bacillota</taxon>
        <taxon>Bacilli</taxon>
        <taxon>Lactobacillales</taxon>
        <taxon>Enterococcaceae</taxon>
        <taxon>Enterococcus</taxon>
    </lineage>
</organism>
<reference evidence="1 2" key="1">
    <citation type="submission" date="2016-06" db="EMBL/GenBank/DDBJ databases">
        <title>Four novel species of enterococci isolated from chicken manure.</title>
        <authorList>
            <person name="Van Tyne D."/>
        </authorList>
    </citation>
    <scope>NUCLEOTIDE SEQUENCE [LARGE SCALE GENOMIC DNA]</scope>
    <source>
        <strain evidence="1 2">CU12B</strain>
    </source>
</reference>